<evidence type="ECO:0000256" key="4">
    <source>
        <dbReference type="ARBA" id="ARBA00023125"/>
    </source>
</evidence>
<dbReference type="PANTHER" id="PTHR43133">
    <property type="entry name" value="RNA POLYMERASE ECF-TYPE SIGMA FACTO"/>
    <property type="match status" value="1"/>
</dbReference>
<dbReference type="InterPro" id="IPR036388">
    <property type="entry name" value="WH-like_DNA-bd_sf"/>
</dbReference>
<keyword evidence="4" id="KW-0238">DNA-binding</keyword>
<dbReference type="NCBIfam" id="TIGR02937">
    <property type="entry name" value="sigma70-ECF"/>
    <property type="match status" value="1"/>
</dbReference>
<sequence length="174" mass="19173">MGTSDATTTTTVDELVRAHGAGLLRYATGLMNGDRAAAEDVVQETWLRAWRHLDRLTEQQGSVRGWLTRVTHNIAMDQLRARRCRPAEVAWSELDTERVAAPHDPAHEVEDRIVVAELLGHVSELHRRTIHEVYFSDLTAAGAAATLGVPVGTVKSRVFHALRSMRTQSAAFAA</sequence>
<evidence type="ECO:0000259" key="6">
    <source>
        <dbReference type="Pfam" id="PF04542"/>
    </source>
</evidence>
<dbReference type="AlphaFoldDB" id="A0A1R4I7W4"/>
<dbReference type="SUPFAM" id="SSF88659">
    <property type="entry name" value="Sigma3 and sigma4 domains of RNA polymerase sigma factors"/>
    <property type="match status" value="1"/>
</dbReference>
<reference evidence="9" key="1">
    <citation type="submission" date="2017-02" db="EMBL/GenBank/DDBJ databases">
        <authorList>
            <person name="Dridi B."/>
        </authorList>
    </citation>
    <scope>NUCLEOTIDE SEQUENCE [LARGE SCALE GENOMIC DNA]</scope>
    <source>
        <strain evidence="9">EB411</strain>
    </source>
</reference>
<feature type="domain" description="RNA polymerase sigma-70 region 4" evidence="7">
    <location>
        <begin position="119"/>
        <end position="166"/>
    </location>
</feature>
<dbReference type="Pfam" id="PF04545">
    <property type="entry name" value="Sigma70_r4"/>
    <property type="match status" value="1"/>
</dbReference>
<evidence type="ECO:0000259" key="7">
    <source>
        <dbReference type="Pfam" id="PF04545"/>
    </source>
</evidence>
<name>A0A1R4I7W4_9MICO</name>
<dbReference type="InterPro" id="IPR013325">
    <property type="entry name" value="RNA_pol_sigma_r2"/>
</dbReference>
<dbReference type="RefSeq" id="WP_087135692.1">
    <property type="nucleotide sequence ID" value="NZ_FUKR01000002.1"/>
</dbReference>
<dbReference type="OrthoDB" id="3747638at2"/>
<dbReference type="InterPro" id="IPR013324">
    <property type="entry name" value="RNA_pol_sigma_r3/r4-like"/>
</dbReference>
<protein>
    <submittedName>
        <fullName evidence="8">RNA polymerase sigma-70 factor, ECF subfamily</fullName>
    </submittedName>
</protein>
<dbReference type="InterPro" id="IPR039425">
    <property type="entry name" value="RNA_pol_sigma-70-like"/>
</dbReference>
<dbReference type="InterPro" id="IPR014284">
    <property type="entry name" value="RNA_pol_sigma-70_dom"/>
</dbReference>
<feature type="domain" description="RNA polymerase sigma-70 region 2" evidence="6">
    <location>
        <begin position="15"/>
        <end position="83"/>
    </location>
</feature>
<evidence type="ECO:0000256" key="5">
    <source>
        <dbReference type="ARBA" id="ARBA00023163"/>
    </source>
</evidence>
<organism evidence="8 9">
    <name type="scientific">Mycetocola reblochoni REB411</name>
    <dbReference type="NCBI Taxonomy" id="1255698"/>
    <lineage>
        <taxon>Bacteria</taxon>
        <taxon>Bacillati</taxon>
        <taxon>Actinomycetota</taxon>
        <taxon>Actinomycetes</taxon>
        <taxon>Micrococcales</taxon>
        <taxon>Microbacteriaceae</taxon>
        <taxon>Mycetocola</taxon>
    </lineage>
</organism>
<dbReference type="GO" id="GO:0016987">
    <property type="term" value="F:sigma factor activity"/>
    <property type="evidence" value="ECO:0007669"/>
    <property type="project" value="UniProtKB-KW"/>
</dbReference>
<evidence type="ECO:0000313" key="9">
    <source>
        <dbReference type="Proteomes" id="UP000196778"/>
    </source>
</evidence>
<accession>A0A1R4I7W4</accession>
<dbReference type="PANTHER" id="PTHR43133:SF52">
    <property type="entry name" value="ECF RNA POLYMERASE SIGMA FACTOR SIGL"/>
    <property type="match status" value="1"/>
</dbReference>
<keyword evidence="9" id="KW-1185">Reference proteome</keyword>
<dbReference type="SUPFAM" id="SSF88946">
    <property type="entry name" value="Sigma2 domain of RNA polymerase sigma factors"/>
    <property type="match status" value="1"/>
</dbReference>
<dbReference type="Gene3D" id="1.10.10.10">
    <property type="entry name" value="Winged helix-like DNA-binding domain superfamily/Winged helix DNA-binding domain"/>
    <property type="match status" value="1"/>
</dbReference>
<keyword evidence="5" id="KW-0804">Transcription</keyword>
<dbReference type="InterPro" id="IPR007627">
    <property type="entry name" value="RNA_pol_sigma70_r2"/>
</dbReference>
<evidence type="ECO:0000256" key="1">
    <source>
        <dbReference type="ARBA" id="ARBA00010641"/>
    </source>
</evidence>
<dbReference type="Gene3D" id="1.10.1740.10">
    <property type="match status" value="1"/>
</dbReference>
<keyword evidence="2" id="KW-0805">Transcription regulation</keyword>
<keyword evidence="3" id="KW-0731">Sigma factor</keyword>
<dbReference type="InterPro" id="IPR007630">
    <property type="entry name" value="RNA_pol_sigma70_r4"/>
</dbReference>
<dbReference type="EMBL" id="FUKR01000002">
    <property type="protein sequence ID" value="SJN15878.1"/>
    <property type="molecule type" value="Genomic_DNA"/>
</dbReference>
<dbReference type="Pfam" id="PF04542">
    <property type="entry name" value="Sigma70_r2"/>
    <property type="match status" value="1"/>
</dbReference>
<evidence type="ECO:0000256" key="3">
    <source>
        <dbReference type="ARBA" id="ARBA00023082"/>
    </source>
</evidence>
<dbReference type="GO" id="GO:0003677">
    <property type="term" value="F:DNA binding"/>
    <property type="evidence" value="ECO:0007669"/>
    <property type="project" value="UniProtKB-KW"/>
</dbReference>
<dbReference type="GO" id="GO:0006352">
    <property type="term" value="P:DNA-templated transcription initiation"/>
    <property type="evidence" value="ECO:0007669"/>
    <property type="project" value="InterPro"/>
</dbReference>
<evidence type="ECO:0000313" key="8">
    <source>
        <dbReference type="EMBL" id="SJN15878.1"/>
    </source>
</evidence>
<gene>
    <name evidence="8" type="ORF">FM119_00265</name>
</gene>
<dbReference type="Proteomes" id="UP000196778">
    <property type="component" value="Unassembled WGS sequence"/>
</dbReference>
<proteinExistence type="inferred from homology"/>
<comment type="similarity">
    <text evidence="1">Belongs to the sigma-70 factor family. ECF subfamily.</text>
</comment>
<evidence type="ECO:0000256" key="2">
    <source>
        <dbReference type="ARBA" id="ARBA00023015"/>
    </source>
</evidence>